<protein>
    <recommendedName>
        <fullName evidence="1">Integrase catalytic domain-containing protein</fullName>
    </recommendedName>
</protein>
<dbReference type="GO" id="GO:0015074">
    <property type="term" value="P:DNA integration"/>
    <property type="evidence" value="ECO:0007669"/>
    <property type="project" value="InterPro"/>
</dbReference>
<keyword evidence="3" id="KW-1185">Reference proteome</keyword>
<dbReference type="InterPro" id="IPR036397">
    <property type="entry name" value="RNaseH_sf"/>
</dbReference>
<dbReference type="eggNOG" id="COG2801">
    <property type="taxonomic scope" value="Bacteria"/>
</dbReference>
<dbReference type="PROSITE" id="PS50994">
    <property type="entry name" value="INTEGRASE"/>
    <property type="match status" value="1"/>
</dbReference>
<dbReference type="EMBL" id="ACRF02000005">
    <property type="protein sequence ID" value="EEW92246.1"/>
    <property type="molecule type" value="Genomic_DNA"/>
</dbReference>
<organism evidence="2 3">
    <name type="scientific">Granulicatella elegans ATCC 700633</name>
    <dbReference type="NCBI Taxonomy" id="626369"/>
    <lineage>
        <taxon>Bacteria</taxon>
        <taxon>Bacillati</taxon>
        <taxon>Bacillota</taxon>
        <taxon>Bacilli</taxon>
        <taxon>Lactobacillales</taxon>
        <taxon>Carnobacteriaceae</taxon>
        <taxon>Granulicatella</taxon>
    </lineage>
</organism>
<dbReference type="PANTHER" id="PTHR35004">
    <property type="entry name" value="TRANSPOSASE RV3428C-RELATED"/>
    <property type="match status" value="1"/>
</dbReference>
<dbReference type="InterPro" id="IPR055247">
    <property type="entry name" value="InsJ-like_HTH"/>
</dbReference>
<name>D0BP14_9LACT</name>
<dbReference type="HOGENOM" id="CLU_027402_15_2_9"/>
<evidence type="ECO:0000259" key="1">
    <source>
        <dbReference type="PROSITE" id="PS50994"/>
    </source>
</evidence>
<reference evidence="2" key="1">
    <citation type="submission" date="2009-09" db="EMBL/GenBank/DDBJ databases">
        <authorList>
            <consortium name="The Broad Institute Genome Sequencing Platform"/>
            <person name="Ward D."/>
            <person name="Feldgarden M."/>
            <person name="Earl A."/>
            <person name="Young S.K."/>
            <person name="Zeng Q."/>
            <person name="Koehrsen M."/>
            <person name="Alvarado L."/>
            <person name="Berlin A."/>
            <person name="Bochicchio J."/>
            <person name="Borenstein D."/>
            <person name="Chapman S.B."/>
            <person name="Chen Z."/>
            <person name="Engels R."/>
            <person name="Freedman E."/>
            <person name="Gellesch M."/>
            <person name="Goldberg J."/>
            <person name="Griggs A."/>
            <person name="Gujja S."/>
            <person name="Heilman E."/>
            <person name="Heiman D."/>
            <person name="Hepburn T."/>
            <person name="Howarth C."/>
            <person name="Jen D."/>
            <person name="Larson L."/>
            <person name="Lewis B."/>
            <person name="Mehta T."/>
            <person name="Park D."/>
            <person name="Pearson M."/>
            <person name="Roberts A."/>
            <person name="Saif S."/>
            <person name="Shea T."/>
            <person name="Shenoy N."/>
            <person name="Sisk P."/>
            <person name="Stolte C."/>
            <person name="Sykes S."/>
            <person name="Thomson T."/>
            <person name="Walk T."/>
            <person name="White J."/>
            <person name="Yandava C."/>
            <person name="Sibley C.D."/>
            <person name="Field T.R."/>
            <person name="Grinwis M."/>
            <person name="Eshaghurshan C.S."/>
            <person name="Surette M.G."/>
            <person name="Haas B."/>
            <person name="Nusbaum C."/>
            <person name="Birren B."/>
        </authorList>
    </citation>
    <scope>NUCLEOTIDE SEQUENCE [LARGE SCALE GENOMIC DNA]</scope>
    <source>
        <strain evidence="2">ATCC 700633</strain>
    </source>
</reference>
<dbReference type="Proteomes" id="UP000002939">
    <property type="component" value="Unassembled WGS sequence"/>
</dbReference>
<gene>
    <name evidence="2" type="ORF">HMPREF0446_01699</name>
</gene>
<dbReference type="Pfam" id="PF00665">
    <property type="entry name" value="rve"/>
    <property type="match status" value="1"/>
</dbReference>
<evidence type="ECO:0000313" key="3">
    <source>
        <dbReference type="Proteomes" id="UP000002939"/>
    </source>
</evidence>
<dbReference type="InterPro" id="IPR009057">
    <property type="entry name" value="Homeodomain-like_sf"/>
</dbReference>
<dbReference type="Gene3D" id="3.30.420.10">
    <property type="entry name" value="Ribonuclease H-like superfamily/Ribonuclease H"/>
    <property type="match status" value="1"/>
</dbReference>
<dbReference type="AlphaFoldDB" id="D0BP14"/>
<feature type="domain" description="Integrase catalytic" evidence="1">
    <location>
        <begin position="133"/>
        <end position="306"/>
    </location>
</feature>
<comment type="caution">
    <text evidence="2">The sequence shown here is derived from an EMBL/GenBank/DDBJ whole genome shotgun (WGS) entry which is preliminary data.</text>
</comment>
<dbReference type="GO" id="GO:0003676">
    <property type="term" value="F:nucleic acid binding"/>
    <property type="evidence" value="ECO:0007669"/>
    <property type="project" value="InterPro"/>
</dbReference>
<dbReference type="STRING" id="626369.HMPREF0446_01699"/>
<reference evidence="2" key="2">
    <citation type="submission" date="2011-10" db="EMBL/GenBank/DDBJ databases">
        <title>The Genome Sequence of Granulicatella elegans ATCC 700633.</title>
        <authorList>
            <consortium name="The Broad Institute Genome Sequencing Platform"/>
            <consortium name="The Broad Institute Genome Sequencing Center for Infectious Disease"/>
            <person name="Earl A."/>
            <person name="Ward D."/>
            <person name="Feldgarden M."/>
            <person name="Gevers D."/>
            <person name="Sibley C.D."/>
            <person name="Field T.R."/>
            <person name="Grinwis M."/>
            <person name="Eshaghurshan C.S."/>
            <person name="Surette M.G."/>
            <person name="Young S.K."/>
            <person name="Zeng Q."/>
            <person name="Gargeya S."/>
            <person name="Fitzgerald M."/>
            <person name="Haas B."/>
            <person name="Abouelleil A."/>
            <person name="Alvarado L."/>
            <person name="Arachchi H.M."/>
            <person name="Berlin A."/>
            <person name="Brown A."/>
            <person name="Chapman S.B."/>
            <person name="Chen Z."/>
            <person name="Dunbar C."/>
            <person name="Freedman E."/>
            <person name="Gearin G."/>
            <person name="Goldberg J."/>
            <person name="Griggs A."/>
            <person name="Gujja S."/>
            <person name="Heiman D."/>
            <person name="Howarth C."/>
            <person name="Larson L."/>
            <person name="Lui A."/>
            <person name="MacDonald P.J.P."/>
            <person name="Montmayeur A."/>
            <person name="Murphy C."/>
            <person name="Neiman D."/>
            <person name="Pearson M."/>
            <person name="Priest M."/>
            <person name="Roberts A."/>
            <person name="Saif S."/>
            <person name="Shea T."/>
            <person name="Shenoy N."/>
            <person name="Sisk P."/>
            <person name="Stolte C."/>
            <person name="Sykes S."/>
            <person name="Wortman J."/>
            <person name="Nusbaum C."/>
            <person name="Birren B."/>
        </authorList>
    </citation>
    <scope>NUCLEOTIDE SEQUENCE [LARGE SCALE GENOMIC DNA]</scope>
    <source>
        <strain evidence="2">ATCC 700633</strain>
    </source>
</reference>
<dbReference type="InterPro" id="IPR001584">
    <property type="entry name" value="Integrase_cat-core"/>
</dbReference>
<dbReference type="SUPFAM" id="SSF46689">
    <property type="entry name" value="Homeodomain-like"/>
    <property type="match status" value="1"/>
</dbReference>
<accession>D0BP14</accession>
<dbReference type="InterPro" id="IPR012337">
    <property type="entry name" value="RNaseH-like_sf"/>
</dbReference>
<dbReference type="OrthoDB" id="9781005at2"/>
<dbReference type="PANTHER" id="PTHR35004:SF7">
    <property type="entry name" value="INTEGRASE PROTEIN"/>
    <property type="match status" value="1"/>
</dbReference>
<proteinExistence type="predicted"/>
<evidence type="ECO:0000313" key="2">
    <source>
        <dbReference type="EMBL" id="EEW92246.1"/>
    </source>
</evidence>
<dbReference type="RefSeq" id="WP_006703976.1">
    <property type="nucleotide sequence ID" value="NZ_KI391971.1"/>
</dbReference>
<sequence>MKSIITEEIKLRQRAVEYAIKNDNNAKAARKYHTTRQQIARWRSRYDGTAQSLLPKNRRPLHHPNEHKSHELELIRKMYKRYSRDGLAEIYVQCQRRGYKRSYGAMKKMIKKLQLTEKKEKRTYPKSKWTPIPTTYPGEKVQIDIKYVPQYCIGWDSKGIKYYQITAIDEFSRKRVCKIVDEKSVIHTAEFLGDVEEEFGFSIKAIQTDNGREFTNDPEVTSKKTIFEQKLEEKGIKHIKTRPYSPWQNGKVERSHREDGRKFYNRVFKSLDSLVKAHKRYISRGNNVARCVLNFKSPNQIVQQHLLQSA</sequence>
<dbReference type="SUPFAM" id="SSF53098">
    <property type="entry name" value="Ribonuclease H-like"/>
    <property type="match status" value="1"/>
</dbReference>
<dbReference type="Pfam" id="PF13518">
    <property type="entry name" value="HTH_28"/>
    <property type="match status" value="1"/>
</dbReference>